<sequence length="67" mass="7669">MEPRGIEPLTSSLPVWYARCPAMYQYVRKPAVERVFGLRSVFLFPRISVDNPGLVIMDVITPSLKFL</sequence>
<protein>
    <submittedName>
        <fullName evidence="1">Uncharacterized protein</fullName>
    </submittedName>
</protein>
<dbReference type="EMBL" id="CP027059">
    <property type="protein sequence ID" value="UQZ83024.1"/>
    <property type="molecule type" value="Genomic_DNA"/>
</dbReference>
<evidence type="ECO:0000313" key="1">
    <source>
        <dbReference type="EMBL" id="UQZ83024.1"/>
    </source>
</evidence>
<keyword evidence="2" id="KW-1185">Reference proteome</keyword>
<reference evidence="1" key="1">
    <citation type="submission" date="2018-02" db="EMBL/GenBank/DDBJ databases">
        <authorList>
            <person name="Kim S.-K."/>
            <person name="Jung H.-I."/>
            <person name="Lee S.-W."/>
        </authorList>
    </citation>
    <scope>NUCLEOTIDE SEQUENCE</scope>
    <source>
        <strain evidence="1">SK3146</strain>
    </source>
</reference>
<reference evidence="1" key="2">
    <citation type="journal article" date="2021" name="J Anim Sci Technol">
        <title>Complete genome sequence of Paenibacillus konkukensis sp. nov. SK3146 as a potential probiotic strain.</title>
        <authorList>
            <person name="Jung H.I."/>
            <person name="Park S."/>
            <person name="Niu K.M."/>
            <person name="Lee S.W."/>
            <person name="Kothari D."/>
            <person name="Yi K.J."/>
            <person name="Kim S.K."/>
        </authorList>
    </citation>
    <scope>NUCLEOTIDE SEQUENCE</scope>
    <source>
        <strain evidence="1">SK3146</strain>
    </source>
</reference>
<accession>A0ABY4RNK9</accession>
<proteinExistence type="predicted"/>
<evidence type="ECO:0000313" key="2">
    <source>
        <dbReference type="Proteomes" id="UP001057134"/>
    </source>
</evidence>
<name>A0ABY4RNK9_9BACL</name>
<gene>
    <name evidence="1" type="ORF">SK3146_02184</name>
</gene>
<dbReference type="Proteomes" id="UP001057134">
    <property type="component" value="Chromosome"/>
</dbReference>
<organism evidence="1 2">
    <name type="scientific">Paenibacillus konkukensis</name>
    <dbReference type="NCBI Taxonomy" id="2020716"/>
    <lineage>
        <taxon>Bacteria</taxon>
        <taxon>Bacillati</taxon>
        <taxon>Bacillota</taxon>
        <taxon>Bacilli</taxon>
        <taxon>Bacillales</taxon>
        <taxon>Paenibacillaceae</taxon>
        <taxon>Paenibacillus</taxon>
    </lineage>
</organism>